<evidence type="ECO:0000256" key="1">
    <source>
        <dbReference type="ARBA" id="ARBA00022602"/>
    </source>
</evidence>
<accession>A0A8H4K299</accession>
<reference evidence="6" key="1">
    <citation type="submission" date="2020-01" db="EMBL/GenBank/DDBJ databases">
        <title>Identification and distribution of gene clusters putatively required for synthesis of sphingolipid metabolism inhibitors in phylogenetically diverse species of the filamentous fungus Fusarium.</title>
        <authorList>
            <person name="Kim H.-S."/>
            <person name="Busman M."/>
            <person name="Brown D.W."/>
            <person name="Divon H."/>
            <person name="Uhlig S."/>
            <person name="Proctor R.H."/>
        </authorList>
    </citation>
    <scope>NUCLEOTIDE SEQUENCE</scope>
    <source>
        <strain evidence="6">NRRL 53441</strain>
    </source>
</reference>
<evidence type="ECO:0000313" key="6">
    <source>
        <dbReference type="EMBL" id="KAF4442242.1"/>
    </source>
</evidence>
<dbReference type="InterPro" id="IPR003382">
    <property type="entry name" value="Flavoprotein"/>
</dbReference>
<name>A0A8H4K299_9HYPO</name>
<evidence type="ECO:0000256" key="2">
    <source>
        <dbReference type="ARBA" id="ARBA00022630"/>
    </source>
</evidence>
<protein>
    <submittedName>
        <fullName evidence="6">Phenylacrylic acid decarboxylase</fullName>
    </submittedName>
</protein>
<dbReference type="OrthoDB" id="4501419at2759"/>
<dbReference type="SUPFAM" id="SSF52507">
    <property type="entry name" value="Homo-oligomeric flavin-containing Cys decarboxylases, HFCD"/>
    <property type="match status" value="1"/>
</dbReference>
<evidence type="ECO:0000259" key="5">
    <source>
        <dbReference type="Pfam" id="PF02441"/>
    </source>
</evidence>
<gene>
    <name evidence="6" type="ORF">F53441_11804</name>
</gene>
<keyword evidence="3" id="KW-0288">FMN</keyword>
<dbReference type="PANTHER" id="PTHR43374">
    <property type="entry name" value="FLAVIN PRENYLTRANSFERASE"/>
    <property type="match status" value="1"/>
</dbReference>
<dbReference type="Proteomes" id="UP000605986">
    <property type="component" value="Unassembled WGS sequence"/>
</dbReference>
<dbReference type="PANTHER" id="PTHR43374:SF1">
    <property type="entry name" value="FLAVIN PRENYLTRANSFERASE PAD1, MITOCHONDRIAL"/>
    <property type="match status" value="1"/>
</dbReference>
<dbReference type="Gene3D" id="3.40.50.1950">
    <property type="entry name" value="Flavin prenyltransferase-like"/>
    <property type="match status" value="1"/>
</dbReference>
<evidence type="ECO:0000256" key="3">
    <source>
        <dbReference type="ARBA" id="ARBA00022643"/>
    </source>
</evidence>
<dbReference type="AlphaFoldDB" id="A0A8H4K299"/>
<dbReference type="InterPro" id="IPR036551">
    <property type="entry name" value="Flavin_trans-like"/>
</dbReference>
<organism evidence="6 7">
    <name type="scientific">Fusarium austroafricanum</name>
    <dbReference type="NCBI Taxonomy" id="2364996"/>
    <lineage>
        <taxon>Eukaryota</taxon>
        <taxon>Fungi</taxon>
        <taxon>Dikarya</taxon>
        <taxon>Ascomycota</taxon>
        <taxon>Pezizomycotina</taxon>
        <taxon>Sordariomycetes</taxon>
        <taxon>Hypocreomycetidae</taxon>
        <taxon>Hypocreales</taxon>
        <taxon>Nectriaceae</taxon>
        <taxon>Fusarium</taxon>
        <taxon>Fusarium concolor species complex</taxon>
    </lineage>
</organism>
<evidence type="ECO:0000313" key="7">
    <source>
        <dbReference type="Proteomes" id="UP000605986"/>
    </source>
</evidence>
<keyword evidence="4" id="KW-0808">Transferase</keyword>
<dbReference type="Pfam" id="PF02441">
    <property type="entry name" value="Flavoprotein"/>
    <property type="match status" value="1"/>
</dbReference>
<comment type="caution">
    <text evidence="6">The sequence shown here is derived from an EMBL/GenBank/DDBJ whole genome shotgun (WGS) entry which is preliminary data.</text>
</comment>
<proteinExistence type="predicted"/>
<evidence type="ECO:0000256" key="4">
    <source>
        <dbReference type="ARBA" id="ARBA00022679"/>
    </source>
</evidence>
<feature type="domain" description="Flavoprotein" evidence="5">
    <location>
        <begin position="21"/>
        <end position="145"/>
    </location>
</feature>
<sequence length="403" mass="45165">MLPTTITPPASGSNQSPERRKRIIVAMTGATGTILGIKILKSLRHLNVDTHLVMSKWAENTLKYETDYSVSNVRALADYVYNNHDMSAPIASGSFRVDGMVVVPCSMKTLAAISTGYCDDLISRAADAMLGERHRLVLVPVETTDVETLKNLNSILILDIALWGTGFLRNILSRSPTRISTKKGKTLPTEIWLDILSWVEYDHMSHLYEPVYAIETTSPTDACGSEPQLVCNVLEEWGAYFGKIGGSVDDYEKLLEDPACEIEGGKYAPKLPFQVSKSATGNTISVPISHLEFEGKFLFHKLEVADIISKLEGGYCDLCDCNRDFDGGLRWKRDEVSFFTGALYGHEECCDDIICPLCIGREYADAYVDQRCENVDPEDKMPDDEYRAWMNERRKELGYGWYF</sequence>
<dbReference type="GO" id="GO:0016831">
    <property type="term" value="F:carboxy-lyase activity"/>
    <property type="evidence" value="ECO:0007669"/>
    <property type="project" value="TreeGrafter"/>
</dbReference>
<dbReference type="EMBL" id="JAADJG010000601">
    <property type="protein sequence ID" value="KAF4442242.1"/>
    <property type="molecule type" value="Genomic_DNA"/>
</dbReference>
<dbReference type="GO" id="GO:0004659">
    <property type="term" value="F:prenyltransferase activity"/>
    <property type="evidence" value="ECO:0007669"/>
    <property type="project" value="UniProtKB-KW"/>
</dbReference>
<keyword evidence="2" id="KW-0285">Flavoprotein</keyword>
<keyword evidence="1" id="KW-0637">Prenyltransferase</keyword>
<dbReference type="InterPro" id="IPR004507">
    <property type="entry name" value="UbiX-like"/>
</dbReference>
<keyword evidence="7" id="KW-1185">Reference proteome</keyword>
<dbReference type="NCBIfam" id="TIGR00421">
    <property type="entry name" value="ubiX_pad"/>
    <property type="match status" value="1"/>
</dbReference>